<evidence type="ECO:0000256" key="5">
    <source>
        <dbReference type="ARBA" id="ARBA00022833"/>
    </source>
</evidence>
<comment type="subcellular location">
    <subcellularLocation>
        <location evidence="1">Nucleus</location>
    </subcellularLocation>
</comment>
<keyword evidence="5" id="KW-0862">Zinc</keyword>
<protein>
    <recommendedName>
        <fullName evidence="8">C2H2-type domain-containing protein</fullName>
    </recommendedName>
</protein>
<feature type="region of interest" description="Disordered" evidence="7">
    <location>
        <begin position="476"/>
        <end position="507"/>
    </location>
</feature>
<keyword evidence="2" id="KW-0479">Metal-binding</keyword>
<keyword evidence="6" id="KW-0539">Nucleus</keyword>
<dbReference type="InterPro" id="IPR013087">
    <property type="entry name" value="Znf_C2H2_type"/>
</dbReference>
<dbReference type="Pfam" id="PF12874">
    <property type="entry name" value="zf-met"/>
    <property type="match status" value="1"/>
</dbReference>
<reference evidence="9" key="1">
    <citation type="thesis" date="2021" institute="BYU ScholarsArchive" country="Provo, UT, USA">
        <title>Applications of and Algorithms for Genome Assembly and Genomic Analyses with an Emphasis on Marine Teleosts.</title>
        <authorList>
            <person name="Pickett B.D."/>
        </authorList>
    </citation>
    <scope>NUCLEOTIDE SEQUENCE</scope>
    <source>
        <strain evidence="9">HI-2016</strain>
    </source>
</reference>
<dbReference type="PANTHER" id="PTHR23067:SF12">
    <property type="entry name" value="ZINC FINGER PROTEIN 385D"/>
    <property type="match status" value="1"/>
</dbReference>
<feature type="compositionally biased region" description="Basic residues" evidence="7">
    <location>
        <begin position="316"/>
        <end position="327"/>
    </location>
</feature>
<comment type="caution">
    <text evidence="9">The sequence shown here is derived from an EMBL/GenBank/DDBJ whole genome shotgun (WGS) entry which is preliminary data.</text>
</comment>
<dbReference type="InterPro" id="IPR051845">
    <property type="entry name" value="Znf385"/>
</dbReference>
<evidence type="ECO:0000313" key="10">
    <source>
        <dbReference type="Proteomes" id="UP000824540"/>
    </source>
</evidence>
<gene>
    <name evidence="9" type="ORF">JZ751_016648</name>
</gene>
<dbReference type="OrthoDB" id="434647at2759"/>
<keyword evidence="3" id="KW-0677">Repeat</keyword>
<sequence>MSLCSLLNLSSQMLSAKPAASQGPGVGRLAVMGGILGCGSGFVSVGRSAVIPITPRTGGLQMAVGQYLWTRPTLGVSTSEPGPRRGSVPLNPAHTGSVPLNPAHTVGQYLWTRPTQWVSTSEPGPHSGSVPLDPAHTVGNSCQSAVLSTLMRSALPTATPSLDIKPYLPFPLDSTSVRLFPDFSTIDPVQKAIIGQTFSPAPLPPLRKPLVCCSVCQLKFNSEVTLKLSIENQASAHFKGTKHARKLRCLDPPDARRKPAADAIPQLELQYCQPLLLPLGRRCRAAACQQGQSRPVTARRRPNGAVLGRRTQGRVQGRRRRRRRRRPNGCYTAPSARWPSTPPLSWRPTTAVSHQPASVPAAHVIILHLSSTDCVTILCLSTTDRVIILCLSTADRVIILSHLSWCTKHKTMLDARSGAGTITSFPRPGVKGRLAPPTSSATGLQNKTFYCKICDVHVNSETQLKQVGATATPLDTVPVGRQHISSRRHKDRAAGKPAKPKYSPYSKSSRIANTLTGCQMPLKLAKPLAAQLLPGHLAAAGVAPISLGSTPAVAAALFQTRPLHQALLRPAPGPLRTSHASVLFAPY</sequence>
<name>A0A8T2N1Y0_9TELE</name>
<feature type="compositionally biased region" description="Low complexity" evidence="7">
    <location>
        <begin position="495"/>
        <end position="507"/>
    </location>
</feature>
<evidence type="ECO:0000256" key="3">
    <source>
        <dbReference type="ARBA" id="ARBA00022737"/>
    </source>
</evidence>
<accession>A0A8T2N1Y0</accession>
<dbReference type="GO" id="GO:0005634">
    <property type="term" value="C:nucleus"/>
    <property type="evidence" value="ECO:0007669"/>
    <property type="project" value="UniProtKB-SubCell"/>
</dbReference>
<evidence type="ECO:0000256" key="2">
    <source>
        <dbReference type="ARBA" id="ARBA00022723"/>
    </source>
</evidence>
<feature type="domain" description="C2H2-type" evidence="8">
    <location>
        <begin position="449"/>
        <end position="466"/>
    </location>
</feature>
<evidence type="ECO:0000256" key="6">
    <source>
        <dbReference type="ARBA" id="ARBA00023242"/>
    </source>
</evidence>
<proteinExistence type="predicted"/>
<dbReference type="GO" id="GO:0008270">
    <property type="term" value="F:zinc ion binding"/>
    <property type="evidence" value="ECO:0007669"/>
    <property type="project" value="UniProtKB-KW"/>
</dbReference>
<dbReference type="Proteomes" id="UP000824540">
    <property type="component" value="Unassembled WGS sequence"/>
</dbReference>
<evidence type="ECO:0000313" key="9">
    <source>
        <dbReference type="EMBL" id="KAG9331878.1"/>
    </source>
</evidence>
<dbReference type="EMBL" id="JAFBMS010000279">
    <property type="protein sequence ID" value="KAG9331878.1"/>
    <property type="molecule type" value="Genomic_DNA"/>
</dbReference>
<evidence type="ECO:0000259" key="8">
    <source>
        <dbReference type="Pfam" id="PF12874"/>
    </source>
</evidence>
<keyword evidence="4" id="KW-0863">Zinc-finger</keyword>
<dbReference type="PANTHER" id="PTHR23067">
    <property type="entry name" value="DOUBLE-STRANDED RNA-BINDING ZINC FINGER PROTEIN"/>
    <property type="match status" value="1"/>
</dbReference>
<dbReference type="SUPFAM" id="SSF57667">
    <property type="entry name" value="beta-beta-alpha zinc fingers"/>
    <property type="match status" value="1"/>
</dbReference>
<evidence type="ECO:0000256" key="1">
    <source>
        <dbReference type="ARBA" id="ARBA00004123"/>
    </source>
</evidence>
<keyword evidence="10" id="KW-1185">Reference proteome</keyword>
<dbReference type="Gene3D" id="3.30.160.60">
    <property type="entry name" value="Classic Zinc Finger"/>
    <property type="match status" value="1"/>
</dbReference>
<organism evidence="9 10">
    <name type="scientific">Albula glossodonta</name>
    <name type="common">roundjaw bonefish</name>
    <dbReference type="NCBI Taxonomy" id="121402"/>
    <lineage>
        <taxon>Eukaryota</taxon>
        <taxon>Metazoa</taxon>
        <taxon>Chordata</taxon>
        <taxon>Craniata</taxon>
        <taxon>Vertebrata</taxon>
        <taxon>Euteleostomi</taxon>
        <taxon>Actinopterygii</taxon>
        <taxon>Neopterygii</taxon>
        <taxon>Teleostei</taxon>
        <taxon>Albuliformes</taxon>
        <taxon>Albulidae</taxon>
        <taxon>Albula</taxon>
    </lineage>
</organism>
<dbReference type="InterPro" id="IPR036236">
    <property type="entry name" value="Znf_C2H2_sf"/>
</dbReference>
<evidence type="ECO:0000256" key="7">
    <source>
        <dbReference type="SAM" id="MobiDB-lite"/>
    </source>
</evidence>
<dbReference type="AlphaFoldDB" id="A0A8T2N1Y0"/>
<feature type="region of interest" description="Disordered" evidence="7">
    <location>
        <begin position="309"/>
        <end position="330"/>
    </location>
</feature>
<evidence type="ECO:0000256" key="4">
    <source>
        <dbReference type="ARBA" id="ARBA00022771"/>
    </source>
</evidence>